<gene>
    <name evidence="1" type="ORF">HPO_15998</name>
</gene>
<dbReference type="Proteomes" id="UP000027100">
    <property type="component" value="Unassembled WGS sequence"/>
</dbReference>
<reference evidence="1 2" key="1">
    <citation type="journal article" date="2014" name="Antonie Van Leeuwenhoek">
        <title>Hyphomonas beringensis sp. nov. and Hyphomonas chukchiensis sp. nov., isolated from surface seawater of the Bering Sea and Chukchi Sea.</title>
        <authorList>
            <person name="Li C."/>
            <person name="Lai Q."/>
            <person name="Li G."/>
            <person name="Dong C."/>
            <person name="Wang J."/>
            <person name="Liao Y."/>
            <person name="Shao Z."/>
        </authorList>
    </citation>
    <scope>NUCLEOTIDE SEQUENCE [LARGE SCALE GENOMIC DNA]</scope>
    <source>
        <strain evidence="1 2">PS728</strain>
    </source>
</reference>
<dbReference type="PATRIC" id="fig|1280954.3.peg.3229"/>
<name>A0A062VAL3_9PROT</name>
<evidence type="ECO:0000313" key="2">
    <source>
        <dbReference type="Proteomes" id="UP000027100"/>
    </source>
</evidence>
<proteinExistence type="predicted"/>
<evidence type="ECO:0000313" key="1">
    <source>
        <dbReference type="EMBL" id="KCZ97220.1"/>
    </source>
</evidence>
<evidence type="ECO:0008006" key="3">
    <source>
        <dbReference type="Google" id="ProtNLM"/>
    </source>
</evidence>
<accession>A0A062VAL3</accession>
<sequence length="247" mass="26114">MIQDLLKLTAGAGLALMVAACDEQPPRARPAAFDPMVANPATQKAVKADEAASWSPPQQAAFLAGRVIAADSVFRAGDRDTAKAQLGDLRQQMAALDAGALQALGFEPARIDAIQGALDLDLPDEEIAPLFAGAEANLSGVIEVSGVAPKETVTFLMRLSAEAYDAGVRYGEIRDLEAYQAAYGYAVAARDLISPLDETVYSDLRLELDILVLMWPAAGPLAGRTPPPEVRMSEQFARVKVALAVLP</sequence>
<keyword evidence="2" id="KW-1185">Reference proteome</keyword>
<dbReference type="AlphaFoldDB" id="A0A062VAL3"/>
<dbReference type="EMBL" id="ARYM01000023">
    <property type="protein sequence ID" value="KCZ97220.1"/>
    <property type="molecule type" value="Genomic_DNA"/>
</dbReference>
<dbReference type="STRING" id="1280954.HPO_15998"/>
<dbReference type="OrthoDB" id="65747at2"/>
<organism evidence="1 2">
    <name type="scientific">Hyphomonas polymorpha PS728</name>
    <dbReference type="NCBI Taxonomy" id="1280954"/>
    <lineage>
        <taxon>Bacteria</taxon>
        <taxon>Pseudomonadati</taxon>
        <taxon>Pseudomonadota</taxon>
        <taxon>Alphaproteobacteria</taxon>
        <taxon>Hyphomonadales</taxon>
        <taxon>Hyphomonadaceae</taxon>
        <taxon>Hyphomonas</taxon>
    </lineage>
</organism>
<dbReference type="RefSeq" id="WP_035600981.1">
    <property type="nucleotide sequence ID" value="NZ_ARYM01000023.1"/>
</dbReference>
<comment type="caution">
    <text evidence="1">The sequence shown here is derived from an EMBL/GenBank/DDBJ whole genome shotgun (WGS) entry which is preliminary data.</text>
</comment>
<protein>
    <recommendedName>
        <fullName evidence="3">Lipoprotein</fullName>
    </recommendedName>
</protein>
<dbReference type="PROSITE" id="PS51257">
    <property type="entry name" value="PROKAR_LIPOPROTEIN"/>
    <property type="match status" value="1"/>
</dbReference>